<keyword evidence="1" id="KW-0472">Membrane</keyword>
<keyword evidence="1" id="KW-0812">Transmembrane</keyword>
<protein>
    <submittedName>
        <fullName evidence="2">Uncharacterized protein</fullName>
    </submittedName>
</protein>
<organism evidence="2 3">
    <name type="scientific">Tepidimicrobium xylanilyticum</name>
    <dbReference type="NCBI Taxonomy" id="1123352"/>
    <lineage>
        <taxon>Bacteria</taxon>
        <taxon>Bacillati</taxon>
        <taxon>Bacillota</taxon>
        <taxon>Tissierellia</taxon>
        <taxon>Tissierellales</taxon>
        <taxon>Tepidimicrobiaceae</taxon>
        <taxon>Tepidimicrobium</taxon>
    </lineage>
</organism>
<reference evidence="2 3" key="1">
    <citation type="submission" date="2016-10" db="EMBL/GenBank/DDBJ databases">
        <authorList>
            <person name="de Groot N.N."/>
        </authorList>
    </citation>
    <scope>NUCLEOTIDE SEQUENCE [LARGE SCALE GENOMIC DNA]</scope>
    <source>
        <strain evidence="2 3">DSM 23310</strain>
    </source>
</reference>
<sequence length="145" mass="16976">MLIISDLVASFLISNILNKTIEDLLPKYYIFFVLISKLLSFLIYAFINRKFLEPRIILSGTLNYIIIIILSLATISMVLLFYSSLNIINESTIFILFLICLFNFFIGLGAIYMYFKANSFYINLQKETAKRIYDKSNKKFIENFE</sequence>
<feature type="transmembrane region" description="Helical" evidence="1">
    <location>
        <begin position="28"/>
        <end position="47"/>
    </location>
</feature>
<feature type="transmembrane region" description="Helical" evidence="1">
    <location>
        <begin position="93"/>
        <end position="115"/>
    </location>
</feature>
<dbReference type="AlphaFoldDB" id="A0A1H2SMI5"/>
<evidence type="ECO:0000313" key="3">
    <source>
        <dbReference type="Proteomes" id="UP000198828"/>
    </source>
</evidence>
<evidence type="ECO:0000313" key="2">
    <source>
        <dbReference type="EMBL" id="SDW32798.1"/>
    </source>
</evidence>
<keyword evidence="3" id="KW-1185">Reference proteome</keyword>
<dbReference type="Proteomes" id="UP000198828">
    <property type="component" value="Unassembled WGS sequence"/>
</dbReference>
<proteinExistence type="predicted"/>
<dbReference type="EMBL" id="FNNG01000002">
    <property type="protein sequence ID" value="SDW32798.1"/>
    <property type="molecule type" value="Genomic_DNA"/>
</dbReference>
<accession>A0A1H2SMI5</accession>
<evidence type="ECO:0000256" key="1">
    <source>
        <dbReference type="SAM" id="Phobius"/>
    </source>
</evidence>
<name>A0A1H2SMI5_9FIRM</name>
<feature type="transmembrane region" description="Helical" evidence="1">
    <location>
        <begin position="56"/>
        <end position="81"/>
    </location>
</feature>
<keyword evidence="1" id="KW-1133">Transmembrane helix</keyword>
<gene>
    <name evidence="2" type="ORF">SAMN05660923_00491</name>
</gene>